<reference evidence="3" key="1">
    <citation type="submission" date="2024-04" db="EMBL/GenBank/DDBJ databases">
        <authorList>
            <consortium name="Molecular Ecology Group"/>
        </authorList>
    </citation>
    <scope>NUCLEOTIDE SEQUENCE</scope>
</reference>
<feature type="compositionally biased region" description="Polar residues" evidence="1">
    <location>
        <begin position="260"/>
        <end position="269"/>
    </location>
</feature>
<dbReference type="Pfam" id="PF00538">
    <property type="entry name" value="Linker_histone"/>
    <property type="match status" value="1"/>
</dbReference>
<dbReference type="InterPro" id="IPR036388">
    <property type="entry name" value="WH-like_DNA-bd_sf"/>
</dbReference>
<protein>
    <recommendedName>
        <fullName evidence="2">H15 domain-containing protein</fullName>
    </recommendedName>
</protein>
<keyword evidence="4" id="KW-1185">Reference proteome</keyword>
<dbReference type="InterPro" id="IPR005818">
    <property type="entry name" value="Histone_H1/H5_H15"/>
</dbReference>
<dbReference type="EMBL" id="OZ034827">
    <property type="protein sequence ID" value="CAL1683221.1"/>
    <property type="molecule type" value="Genomic_DNA"/>
</dbReference>
<gene>
    <name evidence="3" type="ORF">LPLAT_LOCUS8992</name>
</gene>
<dbReference type="AlphaFoldDB" id="A0AAV2NU22"/>
<name>A0AAV2NU22_9HYME</name>
<feature type="region of interest" description="Disordered" evidence="1">
    <location>
        <begin position="74"/>
        <end position="328"/>
    </location>
</feature>
<dbReference type="Proteomes" id="UP001497644">
    <property type="component" value="Chromosome 4"/>
</dbReference>
<dbReference type="Gene3D" id="1.10.10.10">
    <property type="entry name" value="Winged helix-like DNA-binding domain superfamily/Winged helix DNA-binding domain"/>
    <property type="match status" value="1"/>
</dbReference>
<evidence type="ECO:0000259" key="2">
    <source>
        <dbReference type="PROSITE" id="PS51504"/>
    </source>
</evidence>
<accession>A0AAV2NU22</accession>
<dbReference type="PROSITE" id="PS51504">
    <property type="entry name" value="H15"/>
    <property type="match status" value="1"/>
</dbReference>
<feature type="compositionally biased region" description="Polar residues" evidence="1">
    <location>
        <begin position="316"/>
        <end position="328"/>
    </location>
</feature>
<organism evidence="3 4">
    <name type="scientific">Lasius platythorax</name>
    <dbReference type="NCBI Taxonomy" id="488582"/>
    <lineage>
        <taxon>Eukaryota</taxon>
        <taxon>Metazoa</taxon>
        <taxon>Ecdysozoa</taxon>
        <taxon>Arthropoda</taxon>
        <taxon>Hexapoda</taxon>
        <taxon>Insecta</taxon>
        <taxon>Pterygota</taxon>
        <taxon>Neoptera</taxon>
        <taxon>Endopterygota</taxon>
        <taxon>Hymenoptera</taxon>
        <taxon>Apocrita</taxon>
        <taxon>Aculeata</taxon>
        <taxon>Formicoidea</taxon>
        <taxon>Formicidae</taxon>
        <taxon>Formicinae</taxon>
        <taxon>Lasius</taxon>
        <taxon>Lasius</taxon>
    </lineage>
</organism>
<feature type="compositionally biased region" description="Basic and acidic residues" evidence="1">
    <location>
        <begin position="94"/>
        <end position="103"/>
    </location>
</feature>
<feature type="compositionally biased region" description="Basic and acidic residues" evidence="1">
    <location>
        <begin position="272"/>
        <end position="301"/>
    </location>
</feature>
<evidence type="ECO:0000256" key="1">
    <source>
        <dbReference type="SAM" id="MobiDB-lite"/>
    </source>
</evidence>
<dbReference type="GO" id="GO:0006334">
    <property type="term" value="P:nucleosome assembly"/>
    <property type="evidence" value="ECO:0007669"/>
    <property type="project" value="InterPro"/>
</dbReference>
<proteinExistence type="predicted"/>
<feature type="compositionally biased region" description="Basic residues" evidence="1">
    <location>
        <begin position="225"/>
        <end position="255"/>
    </location>
</feature>
<dbReference type="GO" id="GO:0000786">
    <property type="term" value="C:nucleosome"/>
    <property type="evidence" value="ECO:0007669"/>
    <property type="project" value="InterPro"/>
</dbReference>
<feature type="domain" description="H15" evidence="2">
    <location>
        <begin position="5"/>
        <end position="73"/>
    </location>
</feature>
<sequence length="328" mass="37777">MVRPSNPRLMARVLDAVINLSDTKGSSARDVLSFIRQSNVSSKNLTVQVHRALKHAVNAGLLRHRSGRYKALATLNPASVPTPPASKESTNGDQKIEEKKSKSDVQAPLGDAESSSRRAQKRKKTTSRRQNSRRDSSKTRRRSRRSPYPRRSNKTVQNRKRRQRKRTYEDEEFEDQSSGRYIFHGRDDDSPVPFNRKTKRSRVSKRELESDFSDESDRESDVNRKRVSRSTKPSKRREPKKRKETRAKSRGRSASRARSPQQLQRTMQARQHPIEEVGNDRQQCDEDRGSMERDVARSQEAHEEEEDVEGVREPNDSNSGSTLENSRD</sequence>
<feature type="compositionally biased region" description="Basic residues" evidence="1">
    <location>
        <begin position="139"/>
        <end position="165"/>
    </location>
</feature>
<dbReference type="SUPFAM" id="SSF46785">
    <property type="entry name" value="Winged helix' DNA-binding domain"/>
    <property type="match status" value="1"/>
</dbReference>
<evidence type="ECO:0000313" key="3">
    <source>
        <dbReference type="EMBL" id="CAL1683221.1"/>
    </source>
</evidence>
<evidence type="ECO:0000313" key="4">
    <source>
        <dbReference type="Proteomes" id="UP001497644"/>
    </source>
</evidence>
<feature type="compositionally biased region" description="Basic residues" evidence="1">
    <location>
        <begin position="118"/>
        <end position="131"/>
    </location>
</feature>
<dbReference type="GO" id="GO:0003677">
    <property type="term" value="F:DNA binding"/>
    <property type="evidence" value="ECO:0007669"/>
    <property type="project" value="InterPro"/>
</dbReference>
<dbReference type="InterPro" id="IPR036390">
    <property type="entry name" value="WH_DNA-bd_sf"/>
</dbReference>